<sequence length="507" mass="57423">MKQILQRILLLCVSLLLVTTTLMSQAPLRHVVKKLETVYAISKRYGVSEEEIYRLNEGSQWGIREGQTLLIPQRKPDTIYVEASTVAPAEPGIHVVQSGETLFGISRKYGLTMGQLLELNPQKHDAQIAVGERIVVASGAKLKKEPTPLSGTQLEQVRVALILPLRESGQPSRYLHFYEGALLAIERLQRQGISIDLQVDAAVNRSALEQLLKAKEGQQYDLIIGGDSEQSVELLSQRAKEQKAVYLSPFVWQSGKGQLYDHFFQLNPAQYRVTERLQQAFARRYAGYEVLLVRCGEGDQADKFKAIESACREAGISVQSRSLRELTIGQWPRQSGKKCVILLNSSKKADLTAVLDVMRDARLSTSDYQLFGYPQWQTYGKEIDERLREVRATIFSTFYWDKELSESQRVREAYKHWYGRDIEEGYPSYALLGYDVVRYFIAAISSYGRGFQQFQHQLPKDGLQSGFLFAPAITGRSSGRGGYTNLNLFFITYSPRGEQRQQIPLAE</sequence>
<dbReference type="Proteomes" id="UP000003303">
    <property type="component" value="Unassembled WGS sequence"/>
</dbReference>
<accession>C2MEA2</accession>
<dbReference type="SMART" id="SM00257">
    <property type="entry name" value="LysM"/>
    <property type="match status" value="2"/>
</dbReference>
<evidence type="ECO:0000259" key="3">
    <source>
        <dbReference type="PROSITE" id="PS51782"/>
    </source>
</evidence>
<proteinExistence type="inferred from homology"/>
<evidence type="ECO:0000313" key="4">
    <source>
        <dbReference type="EMBL" id="EEK15963.1"/>
    </source>
</evidence>
<dbReference type="eggNOG" id="COG1388">
    <property type="taxonomic scope" value="Bacteria"/>
</dbReference>
<dbReference type="Gene3D" id="3.40.50.2300">
    <property type="match status" value="1"/>
</dbReference>
<feature type="domain" description="LysM" evidence="3">
    <location>
        <begin position="28"/>
        <end position="71"/>
    </location>
</feature>
<dbReference type="InterPro" id="IPR028081">
    <property type="entry name" value="Leu-bd"/>
</dbReference>
<dbReference type="Pfam" id="PF13458">
    <property type="entry name" value="Peripla_BP_6"/>
    <property type="match status" value="1"/>
</dbReference>
<dbReference type="GO" id="GO:0008932">
    <property type="term" value="F:lytic endotransglycosylase activity"/>
    <property type="evidence" value="ECO:0007669"/>
    <property type="project" value="TreeGrafter"/>
</dbReference>
<feature type="domain" description="LysM" evidence="3">
    <location>
        <begin position="92"/>
        <end position="136"/>
    </location>
</feature>
<gene>
    <name evidence="4" type="ORF">PORUE0001_0260</name>
</gene>
<dbReference type="PROSITE" id="PS51782">
    <property type="entry name" value="LYSM"/>
    <property type="match status" value="2"/>
</dbReference>
<dbReference type="Gene3D" id="3.10.350.10">
    <property type="entry name" value="LysM domain"/>
    <property type="match status" value="2"/>
</dbReference>
<name>C2MEA2_9PORP</name>
<comment type="similarity">
    <text evidence="1">Belongs to the leucine-binding protein family.</text>
</comment>
<dbReference type="InterPro" id="IPR018392">
    <property type="entry name" value="LysM"/>
</dbReference>
<dbReference type="InterPro" id="IPR028082">
    <property type="entry name" value="Peripla_BP_I"/>
</dbReference>
<organism evidence="4 5">
    <name type="scientific">Porphyromonas uenonis 60-3</name>
    <dbReference type="NCBI Taxonomy" id="596327"/>
    <lineage>
        <taxon>Bacteria</taxon>
        <taxon>Pseudomonadati</taxon>
        <taxon>Bacteroidota</taxon>
        <taxon>Bacteroidia</taxon>
        <taxon>Bacteroidales</taxon>
        <taxon>Porphyromonadaceae</taxon>
        <taxon>Porphyromonas</taxon>
    </lineage>
</organism>
<dbReference type="EMBL" id="ACLR01000226">
    <property type="protein sequence ID" value="EEK15963.1"/>
    <property type="molecule type" value="Genomic_DNA"/>
</dbReference>
<dbReference type="AlphaFoldDB" id="C2MEA2"/>
<dbReference type="SUPFAM" id="SSF54106">
    <property type="entry name" value="LysM domain"/>
    <property type="match status" value="2"/>
</dbReference>
<dbReference type="STRING" id="596327.PORUE0001_0260"/>
<dbReference type="InterPro" id="IPR036779">
    <property type="entry name" value="LysM_dom_sf"/>
</dbReference>
<dbReference type="OrthoDB" id="2149800at2"/>
<evidence type="ECO:0000313" key="5">
    <source>
        <dbReference type="Proteomes" id="UP000003303"/>
    </source>
</evidence>
<dbReference type="CDD" id="cd00118">
    <property type="entry name" value="LysM"/>
    <property type="match status" value="2"/>
</dbReference>
<dbReference type="Pfam" id="PF01476">
    <property type="entry name" value="LysM"/>
    <property type="match status" value="2"/>
</dbReference>
<dbReference type="PANTHER" id="PTHR33734:SF22">
    <property type="entry name" value="MEMBRANE-BOUND LYTIC MUREIN TRANSGLYCOSYLASE D"/>
    <property type="match status" value="1"/>
</dbReference>
<keyword evidence="5" id="KW-1185">Reference proteome</keyword>
<evidence type="ECO:0000256" key="2">
    <source>
        <dbReference type="ARBA" id="ARBA00022729"/>
    </source>
</evidence>
<dbReference type="SUPFAM" id="SSF53822">
    <property type="entry name" value="Periplasmic binding protein-like I"/>
    <property type="match status" value="1"/>
</dbReference>
<dbReference type="RefSeq" id="WP_007366149.1">
    <property type="nucleotide sequence ID" value="NZ_ACLR01000226.1"/>
</dbReference>
<dbReference type="PANTHER" id="PTHR33734">
    <property type="entry name" value="LYSM DOMAIN-CONTAINING GPI-ANCHORED PROTEIN 2"/>
    <property type="match status" value="1"/>
</dbReference>
<comment type="caution">
    <text evidence="4">The sequence shown here is derived from an EMBL/GenBank/DDBJ whole genome shotgun (WGS) entry which is preliminary data.</text>
</comment>
<evidence type="ECO:0000256" key="1">
    <source>
        <dbReference type="ARBA" id="ARBA00010062"/>
    </source>
</evidence>
<reference evidence="4 5" key="1">
    <citation type="submission" date="2009-04" db="EMBL/GenBank/DDBJ databases">
        <authorList>
            <person name="Sebastian Y."/>
            <person name="Madupu R."/>
            <person name="Durkin A.S."/>
            <person name="Torralba M."/>
            <person name="Methe B."/>
            <person name="Sutton G.G."/>
            <person name="Strausberg R.L."/>
            <person name="Nelson K.E."/>
        </authorList>
    </citation>
    <scope>NUCLEOTIDE SEQUENCE [LARGE SCALE GENOMIC DNA]</scope>
    <source>
        <strain evidence="4 5">60-3</strain>
    </source>
</reference>
<keyword evidence="2" id="KW-0732">Signal</keyword>
<protein>
    <submittedName>
        <fullName evidence="4">LysM domain protein</fullName>
    </submittedName>
</protein>